<keyword evidence="3" id="KW-1185">Reference proteome</keyword>
<accession>A0A5N6JB45</accession>
<organism evidence="2 3">
    <name type="scientific">Aspergillus minisclerotigenes</name>
    <dbReference type="NCBI Taxonomy" id="656917"/>
    <lineage>
        <taxon>Eukaryota</taxon>
        <taxon>Fungi</taxon>
        <taxon>Dikarya</taxon>
        <taxon>Ascomycota</taxon>
        <taxon>Pezizomycotina</taxon>
        <taxon>Eurotiomycetes</taxon>
        <taxon>Eurotiomycetidae</taxon>
        <taxon>Eurotiales</taxon>
        <taxon>Aspergillaceae</taxon>
        <taxon>Aspergillus</taxon>
        <taxon>Aspergillus subgen. Circumdati</taxon>
    </lineage>
</organism>
<dbReference type="Proteomes" id="UP000326289">
    <property type="component" value="Unassembled WGS sequence"/>
</dbReference>
<gene>
    <name evidence="2" type="ORF">BDV30DRAFT_206714</name>
</gene>
<sequence>MCMCMSVSFLGYFYFYFCFFVFSRCGCLCLSHTESFGLRFYCRYLRSDHKRRWSELQSRSNDKTMVAKRVITENRVCR</sequence>
<name>A0A5N6JB45_9EURO</name>
<evidence type="ECO:0000256" key="1">
    <source>
        <dbReference type="SAM" id="Phobius"/>
    </source>
</evidence>
<evidence type="ECO:0000313" key="2">
    <source>
        <dbReference type="EMBL" id="KAB8276076.1"/>
    </source>
</evidence>
<dbReference type="AlphaFoldDB" id="A0A5N6JB45"/>
<feature type="transmembrane region" description="Helical" evidence="1">
    <location>
        <begin position="12"/>
        <end position="31"/>
    </location>
</feature>
<reference evidence="2 3" key="1">
    <citation type="submission" date="2019-04" db="EMBL/GenBank/DDBJ databases">
        <title>Fungal friends and foes A comparative genomics study of 23 Aspergillus species from section Flavi.</title>
        <authorList>
            <consortium name="DOE Joint Genome Institute"/>
            <person name="Kjaerbolling I."/>
            <person name="Vesth T.C."/>
            <person name="Frisvad J.C."/>
            <person name="Nybo J.L."/>
            <person name="Theobald S."/>
            <person name="Kildgaard S."/>
            <person name="Petersen T.I."/>
            <person name="Kuo A."/>
            <person name="Sato A."/>
            <person name="Lyhne E.K."/>
            <person name="Kogle M.E."/>
            <person name="Wiebenga A."/>
            <person name="Kun R.S."/>
            <person name="Lubbers R.J."/>
            <person name="Makela M.R."/>
            <person name="Barry K."/>
            <person name="Chovatia M."/>
            <person name="Clum A."/>
            <person name="Daum C."/>
            <person name="Haridas S."/>
            <person name="He G."/>
            <person name="LaButti K."/>
            <person name="Lipzen A."/>
            <person name="Mondo S."/>
            <person name="Pangilinan J."/>
            <person name="Riley R."/>
            <person name="Salamov A."/>
            <person name="Simmons B.A."/>
            <person name="Magnuson J.K."/>
            <person name="Henrissat B."/>
            <person name="Mortensen U.H."/>
            <person name="Larsen T.O."/>
            <person name="De vries R.P."/>
            <person name="Grigoriev I.V."/>
            <person name="Machida M."/>
            <person name="Baker S.E."/>
            <person name="Andersen M.R."/>
        </authorList>
    </citation>
    <scope>NUCLEOTIDE SEQUENCE [LARGE SCALE GENOMIC DNA]</scope>
    <source>
        <strain evidence="2 3">CBS 117635</strain>
    </source>
</reference>
<keyword evidence="1" id="KW-0472">Membrane</keyword>
<proteinExistence type="predicted"/>
<evidence type="ECO:0000313" key="3">
    <source>
        <dbReference type="Proteomes" id="UP000326289"/>
    </source>
</evidence>
<keyword evidence="1" id="KW-0812">Transmembrane</keyword>
<keyword evidence="1" id="KW-1133">Transmembrane helix</keyword>
<dbReference type="EMBL" id="ML732778">
    <property type="protein sequence ID" value="KAB8276076.1"/>
    <property type="molecule type" value="Genomic_DNA"/>
</dbReference>
<protein>
    <submittedName>
        <fullName evidence="2">Uncharacterized protein</fullName>
    </submittedName>
</protein>